<dbReference type="SUPFAM" id="SSF47413">
    <property type="entry name" value="lambda repressor-like DNA-binding domains"/>
    <property type="match status" value="1"/>
</dbReference>
<keyword evidence="1" id="KW-0677">Repeat</keyword>
<dbReference type="Gene3D" id="1.10.260.40">
    <property type="entry name" value="lambda repressor-like DNA-binding domains"/>
    <property type="match status" value="1"/>
</dbReference>
<dbReference type="SUPFAM" id="SSF48452">
    <property type="entry name" value="TPR-like"/>
    <property type="match status" value="1"/>
</dbReference>
<dbReference type="CDD" id="cd00093">
    <property type="entry name" value="HTH_XRE"/>
    <property type="match status" value="1"/>
</dbReference>
<dbReference type="InterPro" id="IPR010982">
    <property type="entry name" value="Lambda_DNA-bd_dom_sf"/>
</dbReference>
<dbReference type="GO" id="GO:0003677">
    <property type="term" value="F:DNA binding"/>
    <property type="evidence" value="ECO:0007669"/>
    <property type="project" value="InterPro"/>
</dbReference>
<evidence type="ECO:0000256" key="2">
    <source>
        <dbReference type="ARBA" id="ARBA00022803"/>
    </source>
</evidence>
<gene>
    <name evidence="5" type="ORF">GMA92_10070</name>
</gene>
<dbReference type="InterPro" id="IPR019734">
    <property type="entry name" value="TPR_rpt"/>
</dbReference>
<evidence type="ECO:0000259" key="4">
    <source>
        <dbReference type="Pfam" id="PF01381"/>
    </source>
</evidence>
<dbReference type="AlphaFoldDB" id="A0A9X5APV2"/>
<dbReference type="PROSITE" id="PS50005">
    <property type="entry name" value="TPR"/>
    <property type="match status" value="1"/>
</dbReference>
<dbReference type="PANTHER" id="PTHR45586">
    <property type="entry name" value="TPR REPEAT-CONTAINING PROTEIN PA4667"/>
    <property type="match status" value="1"/>
</dbReference>
<feature type="domain" description="HTH cro/C1-type" evidence="4">
    <location>
        <begin position="14"/>
        <end position="56"/>
    </location>
</feature>
<comment type="caution">
    <text evidence="5">The sequence shown here is derived from an EMBL/GenBank/DDBJ whole genome shotgun (WGS) entry which is preliminary data.</text>
</comment>
<sequence length="423" mass="49595">MELKQLFLEVSEKIKWCRRQYHIKQEAFQAYGISRSYISMAENGRRIIPNETVELIYSILLELSDGALQEEFTLESFKKSAVEQAKDWVSERCRLETLSTEYEKFKKVVAQYELYEEGLKLEELIAVDYQQKSQWIESNQHFSLAISYASLSHQNPTLLYHGIGLNMEKMGMYEESISYLKMSLHSLSPDMTEYRYKILYNLAKGYFQVDQLDLALNHIDLALREGETPQPLTRAAHIILKGIVLRKCGRIQEAIDVQVAFIENPCYPPFVTEVYQNLSYLYKSQGRFEEALEVLNHLVQVVTDEVKKHLALGLMGTIYYELGDYELAEDYLNQSKEKILKYGIFEQAKAVTSSLIDMYILKGVESQMINFFDEINEYVGQKYLSPAIFHHVKSYLFDQFYHNKIDERQFKLWMFHVECLGRD</sequence>
<dbReference type="InterPro" id="IPR001387">
    <property type="entry name" value="Cro/C1-type_HTH"/>
</dbReference>
<dbReference type="InterPro" id="IPR011990">
    <property type="entry name" value="TPR-like_helical_dom_sf"/>
</dbReference>
<name>A0A9X5APV2_9FIRM</name>
<dbReference type="EMBL" id="WMQE01000022">
    <property type="protein sequence ID" value="MTK21764.1"/>
    <property type="molecule type" value="Genomic_DNA"/>
</dbReference>
<dbReference type="Pfam" id="PF13424">
    <property type="entry name" value="TPR_12"/>
    <property type="match status" value="1"/>
</dbReference>
<feature type="repeat" description="TPR" evidence="3">
    <location>
        <begin position="272"/>
        <end position="305"/>
    </location>
</feature>
<dbReference type="Pfam" id="PF01381">
    <property type="entry name" value="HTH_3"/>
    <property type="match status" value="1"/>
</dbReference>
<protein>
    <submittedName>
        <fullName evidence="5">Tetratricopeptide repeat protein</fullName>
    </submittedName>
</protein>
<organism evidence="5 6">
    <name type="scientific">Turicibacter sanguinis</name>
    <dbReference type="NCBI Taxonomy" id="154288"/>
    <lineage>
        <taxon>Bacteria</taxon>
        <taxon>Bacillati</taxon>
        <taxon>Bacillota</taxon>
        <taxon>Erysipelotrichia</taxon>
        <taxon>Erysipelotrichales</taxon>
        <taxon>Turicibacteraceae</taxon>
        <taxon>Turicibacter</taxon>
    </lineage>
</organism>
<dbReference type="InterPro" id="IPR051012">
    <property type="entry name" value="CellSynth/LPSAsmb/PSIAsmb"/>
</dbReference>
<evidence type="ECO:0000313" key="6">
    <source>
        <dbReference type="Proteomes" id="UP000487649"/>
    </source>
</evidence>
<keyword evidence="2 3" id="KW-0802">TPR repeat</keyword>
<evidence type="ECO:0000256" key="1">
    <source>
        <dbReference type="ARBA" id="ARBA00022737"/>
    </source>
</evidence>
<dbReference type="Gene3D" id="1.25.40.10">
    <property type="entry name" value="Tetratricopeptide repeat domain"/>
    <property type="match status" value="2"/>
</dbReference>
<evidence type="ECO:0000256" key="3">
    <source>
        <dbReference type="PROSITE-ProRule" id="PRU00339"/>
    </source>
</evidence>
<proteinExistence type="predicted"/>
<accession>A0A9X5APV2</accession>
<dbReference type="PANTHER" id="PTHR45586:SF1">
    <property type="entry name" value="LIPOPOLYSACCHARIDE ASSEMBLY PROTEIN B"/>
    <property type="match status" value="1"/>
</dbReference>
<dbReference type="SMART" id="SM00028">
    <property type="entry name" value="TPR"/>
    <property type="match status" value="3"/>
</dbReference>
<evidence type="ECO:0000313" key="5">
    <source>
        <dbReference type="EMBL" id="MTK21764.1"/>
    </source>
</evidence>
<dbReference type="Proteomes" id="UP000487649">
    <property type="component" value="Unassembled WGS sequence"/>
</dbReference>
<reference evidence="5 6" key="1">
    <citation type="journal article" date="2019" name="Nat. Med.">
        <title>A library of human gut bacterial isolates paired with longitudinal multiomics data enables mechanistic microbiome research.</title>
        <authorList>
            <person name="Poyet M."/>
            <person name="Groussin M."/>
            <person name="Gibbons S.M."/>
            <person name="Avila-Pacheco J."/>
            <person name="Jiang X."/>
            <person name="Kearney S.M."/>
            <person name="Perrotta A.R."/>
            <person name="Berdy B."/>
            <person name="Zhao S."/>
            <person name="Lieberman T.D."/>
            <person name="Swanson P.K."/>
            <person name="Smith M."/>
            <person name="Roesemann S."/>
            <person name="Alexander J.E."/>
            <person name="Rich S.A."/>
            <person name="Livny J."/>
            <person name="Vlamakis H."/>
            <person name="Clish C."/>
            <person name="Bullock K."/>
            <person name="Deik A."/>
            <person name="Scott J."/>
            <person name="Pierce K.A."/>
            <person name="Xavier R.J."/>
            <person name="Alm E.J."/>
        </authorList>
    </citation>
    <scope>NUCLEOTIDE SEQUENCE [LARGE SCALE GENOMIC DNA]</scope>
    <source>
        <strain evidence="5 6">BIOML-A198</strain>
    </source>
</reference>